<dbReference type="Pfam" id="PF13385">
    <property type="entry name" value="Laminin_G_3"/>
    <property type="match status" value="1"/>
</dbReference>
<feature type="chain" id="PRO_5003277735" evidence="8">
    <location>
        <begin position="19"/>
        <end position="575"/>
    </location>
</feature>
<dbReference type="SUPFAM" id="SSF49899">
    <property type="entry name" value="Concanavalin A-like lectins/glucanases"/>
    <property type="match status" value="1"/>
</dbReference>
<comment type="subcellular location">
    <subcellularLocation>
        <location evidence="1">Cell membrane</location>
        <topology evidence="1">Multi-pass membrane protein</topology>
    </subcellularLocation>
    <subcellularLocation>
        <location evidence="6">Membrane</location>
        <topology evidence="6">Multi-pass membrane protein</topology>
    </subcellularLocation>
</comment>
<protein>
    <submittedName>
        <fullName evidence="11">MotA/TolQ/ExbB proton channel</fullName>
    </submittedName>
</protein>
<evidence type="ECO:0000259" key="10">
    <source>
        <dbReference type="Pfam" id="PF10102"/>
    </source>
</evidence>
<evidence type="ECO:0000256" key="7">
    <source>
        <dbReference type="SAM" id="Phobius"/>
    </source>
</evidence>
<dbReference type="AlphaFoldDB" id="F1Z4B3"/>
<keyword evidence="8" id="KW-0732">Signal</keyword>
<evidence type="ECO:0000256" key="8">
    <source>
        <dbReference type="SAM" id="SignalP"/>
    </source>
</evidence>
<reference evidence="11 12" key="1">
    <citation type="journal article" date="2012" name="J. Bacteriol.">
        <title>Draft Genome Sequence of Novosphingobium nitrogenifigens Y88T.</title>
        <authorList>
            <person name="Strabala T.J."/>
            <person name="Macdonald L."/>
            <person name="Liu V."/>
            <person name="Smit A.M."/>
        </authorList>
    </citation>
    <scope>NUCLEOTIDE SEQUENCE [LARGE SCALE GENOMIC DNA]</scope>
    <source>
        <strain evidence="11 12">DSM 19370</strain>
    </source>
</reference>
<dbReference type="InterPro" id="IPR050790">
    <property type="entry name" value="ExbB/TolQ_transport"/>
</dbReference>
<keyword evidence="3 7" id="KW-0812">Transmembrane</keyword>
<feature type="signal peptide" evidence="8">
    <location>
        <begin position="1"/>
        <end position="18"/>
    </location>
</feature>
<dbReference type="GO" id="GO:0005886">
    <property type="term" value="C:plasma membrane"/>
    <property type="evidence" value="ECO:0007669"/>
    <property type="project" value="UniProtKB-SubCell"/>
</dbReference>
<keyword evidence="6" id="KW-0813">Transport</keyword>
<dbReference type="Gene3D" id="2.60.120.200">
    <property type="match status" value="1"/>
</dbReference>
<dbReference type="InParanoid" id="F1Z4B3"/>
<dbReference type="Pfam" id="PF10102">
    <property type="entry name" value="DUF2341"/>
    <property type="match status" value="1"/>
</dbReference>
<evidence type="ECO:0000259" key="9">
    <source>
        <dbReference type="Pfam" id="PF01618"/>
    </source>
</evidence>
<keyword evidence="4 7" id="KW-1133">Transmembrane helix</keyword>
<dbReference type="OrthoDB" id="175881at2"/>
<name>F1Z4B3_9SPHN</name>
<proteinExistence type="inferred from homology"/>
<accession>F1Z4B3</accession>
<dbReference type="Pfam" id="PF01618">
    <property type="entry name" value="MotA_ExbB"/>
    <property type="match status" value="1"/>
</dbReference>
<evidence type="ECO:0000313" key="11">
    <source>
        <dbReference type="EMBL" id="EGD60523.1"/>
    </source>
</evidence>
<gene>
    <name evidence="11" type="ORF">Y88_2813</name>
</gene>
<evidence type="ECO:0000256" key="3">
    <source>
        <dbReference type="ARBA" id="ARBA00022692"/>
    </source>
</evidence>
<dbReference type="Proteomes" id="UP000004728">
    <property type="component" value="Unassembled WGS sequence"/>
</dbReference>
<keyword evidence="2" id="KW-1003">Cell membrane</keyword>
<feature type="transmembrane region" description="Helical" evidence="7">
    <location>
        <begin position="365"/>
        <end position="384"/>
    </location>
</feature>
<dbReference type="InterPro" id="IPR002898">
    <property type="entry name" value="MotA_ExbB_proton_chnl"/>
</dbReference>
<dbReference type="GO" id="GO:0017038">
    <property type="term" value="P:protein import"/>
    <property type="evidence" value="ECO:0007669"/>
    <property type="project" value="TreeGrafter"/>
</dbReference>
<dbReference type="InterPro" id="IPR013320">
    <property type="entry name" value="ConA-like_dom_sf"/>
</dbReference>
<organism evidence="11 12">
    <name type="scientific">Novosphingobium nitrogenifigens DSM 19370</name>
    <dbReference type="NCBI Taxonomy" id="983920"/>
    <lineage>
        <taxon>Bacteria</taxon>
        <taxon>Pseudomonadati</taxon>
        <taxon>Pseudomonadota</taxon>
        <taxon>Alphaproteobacteria</taxon>
        <taxon>Sphingomonadales</taxon>
        <taxon>Sphingomonadaceae</taxon>
        <taxon>Novosphingobium</taxon>
    </lineage>
</organism>
<dbReference type="STRING" id="983920.Y88_2813"/>
<evidence type="ECO:0000256" key="1">
    <source>
        <dbReference type="ARBA" id="ARBA00004651"/>
    </source>
</evidence>
<feature type="domain" description="MotA/TolQ/ExbB proton channel" evidence="9">
    <location>
        <begin position="441"/>
        <end position="548"/>
    </location>
</feature>
<dbReference type="HOGENOM" id="CLU_455512_0_0_5"/>
<keyword evidence="6" id="KW-0653">Protein transport</keyword>
<evidence type="ECO:0000256" key="4">
    <source>
        <dbReference type="ARBA" id="ARBA00022989"/>
    </source>
</evidence>
<feature type="transmembrane region" description="Helical" evidence="7">
    <location>
        <begin position="512"/>
        <end position="536"/>
    </location>
</feature>
<evidence type="ECO:0000256" key="2">
    <source>
        <dbReference type="ARBA" id="ARBA00022475"/>
    </source>
</evidence>
<dbReference type="PANTHER" id="PTHR30625">
    <property type="entry name" value="PROTEIN TOLQ"/>
    <property type="match status" value="1"/>
</dbReference>
<comment type="caution">
    <text evidence="11">The sequence shown here is derived from an EMBL/GenBank/DDBJ whole genome shotgun (WGS) entry which is preliminary data.</text>
</comment>
<dbReference type="InterPro" id="IPR018765">
    <property type="entry name" value="DUF2341"/>
</dbReference>
<dbReference type="eggNOG" id="COG0811">
    <property type="taxonomic scope" value="Bacteria"/>
</dbReference>
<dbReference type="EMBL" id="AEWJ01000018">
    <property type="protein sequence ID" value="EGD60523.1"/>
    <property type="molecule type" value="Genomic_DNA"/>
</dbReference>
<keyword evidence="5 7" id="KW-0472">Membrane</keyword>
<sequence length="575" mass="59523">MALFLAMNALFAARPAMAWWNSDWAYRQSITIDTGANGAHLQDRAFDVPVIVRLHTGNFAFDSVKPDGSDLRVVTEDDKTPLPFAIERFAKDSGIAIIRVLVPVLEPGHPTHLWLYYGNGKADAASDRSTVRDRLALMAFDFESLENGLKDRTSYGNSPTTSAIKAAPGGVIGDAGQFTATDTVSIAASPSLAVSKAGGAALSFWIHANPGGAGSIIAIGDPAAPALAAQVGADGAVIVHLHGVDLSTGPLSANAWHHVAVSINANTVILYLDGQEKVRANATDILPFGGAVTLGANGALAGFSGLLDDLEFDKTARAADWIRAGAMAARPESHVVALGALEQKSQASAYFSMLGGIASMVSLDGWVIIGFTLILGFIAGEVSLTKVVQLRRIAAGNARFIGATGTATAPDPTAFFAQSSFARIEATAQKLSAVREEDGSVPEGQIELVRSAVARTQIDEAAALNKGLVMLTLTISGAPFLGLLGTVIGVMITFAAIAASGDVNVNTIAPGISAALACTVVGLVVAIPTVFAYNILMARIREQLTAMDVYGEDAVTRAALVLRQAARTGSAAHAV</sequence>
<comment type="similarity">
    <text evidence="6">Belongs to the exbB/tolQ family.</text>
</comment>
<evidence type="ECO:0000256" key="5">
    <source>
        <dbReference type="ARBA" id="ARBA00023136"/>
    </source>
</evidence>
<keyword evidence="12" id="KW-1185">Reference proteome</keyword>
<dbReference type="PANTHER" id="PTHR30625:SF3">
    <property type="entry name" value="TOL-PAL SYSTEM PROTEIN TOLQ"/>
    <property type="match status" value="1"/>
</dbReference>
<feature type="transmembrane region" description="Helical" evidence="7">
    <location>
        <begin position="480"/>
        <end position="500"/>
    </location>
</feature>
<evidence type="ECO:0000256" key="6">
    <source>
        <dbReference type="RuleBase" id="RU004057"/>
    </source>
</evidence>
<evidence type="ECO:0000313" key="12">
    <source>
        <dbReference type="Proteomes" id="UP000004728"/>
    </source>
</evidence>
<feature type="domain" description="DUF2341" evidence="10">
    <location>
        <begin position="67"/>
        <end position="137"/>
    </location>
</feature>